<keyword evidence="6" id="KW-0747">Spliceosome</keyword>
<dbReference type="CDD" id="cd01718">
    <property type="entry name" value="Sm_E"/>
    <property type="match status" value="1"/>
</dbReference>
<evidence type="ECO:0000313" key="16">
    <source>
        <dbReference type="EMBL" id="KAK9843390.1"/>
    </source>
</evidence>
<feature type="compositionally biased region" description="Polar residues" evidence="14">
    <location>
        <begin position="76"/>
        <end position="86"/>
    </location>
</feature>
<feature type="compositionally biased region" description="Basic residues" evidence="14">
    <location>
        <begin position="144"/>
        <end position="153"/>
    </location>
</feature>
<keyword evidence="4" id="KW-0963">Cytoplasm</keyword>
<feature type="region of interest" description="Disordered" evidence="14">
    <location>
        <begin position="1"/>
        <end position="153"/>
    </location>
</feature>
<reference evidence="16 17" key="1">
    <citation type="journal article" date="2024" name="Nat. Commun.">
        <title>Phylogenomics reveals the evolutionary origins of lichenization in chlorophyte algae.</title>
        <authorList>
            <person name="Puginier C."/>
            <person name="Libourel C."/>
            <person name="Otte J."/>
            <person name="Skaloud P."/>
            <person name="Haon M."/>
            <person name="Grisel S."/>
            <person name="Petersen M."/>
            <person name="Berrin J.G."/>
            <person name="Delaux P.M."/>
            <person name="Dal Grande F."/>
            <person name="Keller J."/>
        </authorList>
    </citation>
    <scope>NUCLEOTIDE SEQUENCE [LARGE SCALE GENOMIC DNA]</scope>
    <source>
        <strain evidence="16 17">SAG 2523</strain>
    </source>
</reference>
<dbReference type="EMBL" id="JALJOV010001693">
    <property type="protein sequence ID" value="KAK9843390.1"/>
    <property type="molecule type" value="Genomic_DNA"/>
</dbReference>
<keyword evidence="8" id="KW-0508">mRNA splicing</keyword>
<dbReference type="InterPro" id="IPR007062">
    <property type="entry name" value="PPI-2"/>
</dbReference>
<proteinExistence type="inferred from homology"/>
<evidence type="ECO:0000256" key="11">
    <source>
        <dbReference type="ARBA" id="ARBA00030143"/>
    </source>
</evidence>
<dbReference type="SMART" id="SM00651">
    <property type="entry name" value="Sm"/>
    <property type="match status" value="1"/>
</dbReference>
<feature type="compositionally biased region" description="Basic and acidic residues" evidence="14">
    <location>
        <begin position="1"/>
        <end position="11"/>
    </location>
</feature>
<evidence type="ECO:0000256" key="3">
    <source>
        <dbReference type="ARBA" id="ARBA00006850"/>
    </source>
</evidence>
<dbReference type="GO" id="GO:0004864">
    <property type="term" value="F:protein phosphatase inhibitor activity"/>
    <property type="evidence" value="ECO:0007669"/>
    <property type="project" value="InterPro"/>
</dbReference>
<dbReference type="AlphaFoldDB" id="A0AAW1SAC4"/>
<evidence type="ECO:0000256" key="2">
    <source>
        <dbReference type="ARBA" id="ARBA00004514"/>
    </source>
</evidence>
<dbReference type="GO" id="GO:0005681">
    <property type="term" value="C:spliceosomal complex"/>
    <property type="evidence" value="ECO:0007669"/>
    <property type="project" value="UniProtKB-KW"/>
</dbReference>
<comment type="similarity">
    <text evidence="3">Belongs to the snRNP Sm proteins family.</text>
</comment>
<sequence>MKRTSSEREGSRNVVWDEGNLEANEQIKAELKPRKIDEPKTPYLGPMSSDDMDTDEAHMSPLKLDEEVANGLAQHQAAQNGHTSSSDAERAHSGEASWASMDGGHSSGDGQEWSSDGDARRTSSLDSLDGTSGASSAGSQHEAKARRFKQHRKAHYNMRDALRRGKELLSDEGPSSSTAQSNGSSKAELDSLGDNSSFVSRHIGGYTYVQGLFPRRSQRSPPHLARMPPKVKRIMTQPINLIFRFLQSRQKIQIWLFEQQDLRIEGRIIGFDEYMNLVLDEAEEVSVKRKTRKAVGRILLKGDNITLMQTTGR</sequence>
<keyword evidence="9" id="KW-0539">Nucleus</keyword>
<evidence type="ECO:0000256" key="9">
    <source>
        <dbReference type="ARBA" id="ARBA00023242"/>
    </source>
</evidence>
<dbReference type="Pfam" id="PF01423">
    <property type="entry name" value="LSM"/>
    <property type="match status" value="1"/>
</dbReference>
<protein>
    <recommendedName>
        <fullName evidence="13">Probable small nuclear ribonucleoprotein E</fullName>
    </recommendedName>
    <alternativeName>
        <fullName evidence="11">Sm protein E</fullName>
    </alternativeName>
</protein>
<comment type="caution">
    <text evidence="16">The sequence shown here is derived from an EMBL/GenBank/DDBJ whole genome shotgun (WGS) entry which is preliminary data.</text>
</comment>
<name>A0AAW1SAC4_9CHLO</name>
<evidence type="ECO:0000256" key="14">
    <source>
        <dbReference type="SAM" id="MobiDB-lite"/>
    </source>
</evidence>
<evidence type="ECO:0000256" key="7">
    <source>
        <dbReference type="ARBA" id="ARBA00022884"/>
    </source>
</evidence>
<comment type="function">
    <text evidence="12">Plays a role in pre-mRNA splicing as a core component of the spliceosomal U1, U2, U4 and U5 small nuclear ribonucleoproteins (snRNPs), the building blocks of the spliceosome.</text>
</comment>
<evidence type="ECO:0000256" key="12">
    <source>
        <dbReference type="ARBA" id="ARBA00058057"/>
    </source>
</evidence>
<dbReference type="InterPro" id="IPR047575">
    <property type="entry name" value="Sm"/>
</dbReference>
<evidence type="ECO:0000256" key="1">
    <source>
        <dbReference type="ARBA" id="ARBA00004123"/>
    </source>
</evidence>
<keyword evidence="17" id="KW-1185">Reference proteome</keyword>
<feature type="compositionally biased region" description="Polar residues" evidence="14">
    <location>
        <begin position="173"/>
        <end position="185"/>
    </location>
</feature>
<evidence type="ECO:0000256" key="13">
    <source>
        <dbReference type="ARBA" id="ARBA00071875"/>
    </source>
</evidence>
<dbReference type="Proteomes" id="UP001485043">
    <property type="component" value="Unassembled WGS sequence"/>
</dbReference>
<dbReference type="PROSITE" id="PS52002">
    <property type="entry name" value="SM"/>
    <property type="match status" value="1"/>
</dbReference>
<dbReference type="Pfam" id="PF04979">
    <property type="entry name" value="IPP-2"/>
    <property type="match status" value="1"/>
</dbReference>
<dbReference type="InterPro" id="IPR027078">
    <property type="entry name" value="snRNP-E"/>
</dbReference>
<dbReference type="GO" id="GO:0005829">
    <property type="term" value="C:cytosol"/>
    <property type="evidence" value="ECO:0007669"/>
    <property type="project" value="UniProtKB-SubCell"/>
</dbReference>
<keyword evidence="10" id="KW-0687">Ribonucleoprotein</keyword>
<keyword evidence="5" id="KW-0507">mRNA processing</keyword>
<dbReference type="GO" id="GO:0000398">
    <property type="term" value="P:mRNA splicing, via spliceosome"/>
    <property type="evidence" value="ECO:0007669"/>
    <property type="project" value="InterPro"/>
</dbReference>
<evidence type="ECO:0000256" key="10">
    <source>
        <dbReference type="ARBA" id="ARBA00023274"/>
    </source>
</evidence>
<feature type="region of interest" description="Disordered" evidence="14">
    <location>
        <begin position="168"/>
        <end position="193"/>
    </location>
</feature>
<comment type="subcellular location">
    <subcellularLocation>
        <location evidence="2">Cytoplasm</location>
        <location evidence="2">Cytosol</location>
    </subcellularLocation>
    <subcellularLocation>
        <location evidence="1">Nucleus</location>
    </subcellularLocation>
</comment>
<feature type="compositionally biased region" description="Basic and acidic residues" evidence="14">
    <location>
        <begin position="25"/>
        <end position="40"/>
    </location>
</feature>
<dbReference type="SUPFAM" id="SSF50182">
    <property type="entry name" value="Sm-like ribonucleoproteins"/>
    <property type="match status" value="1"/>
</dbReference>
<dbReference type="FunFam" id="2.30.30.100:FF:000013">
    <property type="entry name" value="Small nuclear ribonucleoprotein E"/>
    <property type="match status" value="1"/>
</dbReference>
<accession>A0AAW1SAC4</accession>
<organism evidence="16 17">
    <name type="scientific">Apatococcus fuscideae</name>
    <dbReference type="NCBI Taxonomy" id="2026836"/>
    <lineage>
        <taxon>Eukaryota</taxon>
        <taxon>Viridiplantae</taxon>
        <taxon>Chlorophyta</taxon>
        <taxon>core chlorophytes</taxon>
        <taxon>Trebouxiophyceae</taxon>
        <taxon>Chlorellales</taxon>
        <taxon>Chlorellaceae</taxon>
        <taxon>Apatococcus</taxon>
    </lineage>
</organism>
<dbReference type="PANTHER" id="PTHR11193">
    <property type="entry name" value="SMALL NUCLEAR RIBONUCLEOPROTEIN E"/>
    <property type="match status" value="1"/>
</dbReference>
<feature type="compositionally biased region" description="Basic and acidic residues" evidence="14">
    <location>
        <begin position="55"/>
        <end position="66"/>
    </location>
</feature>
<dbReference type="GO" id="GO:0003723">
    <property type="term" value="F:RNA binding"/>
    <property type="evidence" value="ECO:0007669"/>
    <property type="project" value="UniProtKB-KW"/>
</dbReference>
<dbReference type="InterPro" id="IPR001163">
    <property type="entry name" value="Sm_dom_euk/arc"/>
</dbReference>
<evidence type="ECO:0000256" key="6">
    <source>
        <dbReference type="ARBA" id="ARBA00022728"/>
    </source>
</evidence>
<evidence type="ECO:0000259" key="15">
    <source>
        <dbReference type="PROSITE" id="PS52002"/>
    </source>
</evidence>
<evidence type="ECO:0000256" key="5">
    <source>
        <dbReference type="ARBA" id="ARBA00022664"/>
    </source>
</evidence>
<dbReference type="InterPro" id="IPR010920">
    <property type="entry name" value="LSM_dom_sf"/>
</dbReference>
<feature type="domain" description="Sm" evidence="15">
    <location>
        <begin position="241"/>
        <end position="313"/>
    </location>
</feature>
<dbReference type="GO" id="GO:0009966">
    <property type="term" value="P:regulation of signal transduction"/>
    <property type="evidence" value="ECO:0007669"/>
    <property type="project" value="InterPro"/>
</dbReference>
<dbReference type="Gene3D" id="2.30.30.100">
    <property type="match status" value="1"/>
</dbReference>
<gene>
    <name evidence="16" type="ORF">WJX84_007581</name>
</gene>
<evidence type="ECO:0000256" key="8">
    <source>
        <dbReference type="ARBA" id="ARBA00023187"/>
    </source>
</evidence>
<feature type="compositionally biased region" description="Polar residues" evidence="14">
    <location>
        <begin position="124"/>
        <end position="139"/>
    </location>
</feature>
<evidence type="ECO:0000313" key="17">
    <source>
        <dbReference type="Proteomes" id="UP001485043"/>
    </source>
</evidence>
<evidence type="ECO:0000256" key="4">
    <source>
        <dbReference type="ARBA" id="ARBA00022490"/>
    </source>
</evidence>
<keyword evidence="7" id="KW-0694">RNA-binding</keyword>